<keyword evidence="2" id="KW-0347">Helicase</keyword>
<keyword evidence="3" id="KW-1185">Reference proteome</keyword>
<evidence type="ECO:0000313" key="3">
    <source>
        <dbReference type="Proteomes" id="UP000255425"/>
    </source>
</evidence>
<dbReference type="Gene3D" id="3.40.50.300">
    <property type="entry name" value="P-loop containing nucleotide triphosphate hydrolases"/>
    <property type="match status" value="1"/>
</dbReference>
<organism evidence="2 3">
    <name type="scientific">Staphylococcus saccharolyticus</name>
    <dbReference type="NCBI Taxonomy" id="33028"/>
    <lineage>
        <taxon>Bacteria</taxon>
        <taxon>Bacillati</taxon>
        <taxon>Bacillota</taxon>
        <taxon>Bacilli</taxon>
        <taxon>Bacillales</taxon>
        <taxon>Staphylococcaceae</taxon>
        <taxon>Staphylococcus</taxon>
    </lineage>
</organism>
<keyword evidence="2" id="KW-0547">Nucleotide-binding</keyword>
<gene>
    <name evidence="2" type="ORF">NCTC11807_00573</name>
</gene>
<dbReference type="AlphaFoldDB" id="A0A380GZF6"/>
<name>A0A380GZF6_9STAP</name>
<dbReference type="EMBL" id="UHDZ01000001">
    <property type="protein sequence ID" value="SUM68557.1"/>
    <property type="molecule type" value="Genomic_DNA"/>
</dbReference>
<keyword evidence="2" id="KW-0067">ATP-binding</keyword>
<proteinExistence type="predicted"/>
<sequence>MLVGEKKLKVNQVVMLRPTQSSIIFIQQLGRELRKSENKDFLTVIDFIGNYKTNYMIPIALSGDASQNKDKYRKFLTDNTVLNGVSTINFEEVAKKKIYDSLDAVKLNQPKLIREAYNQLLERLVRIPLLMDFIEQNLIDPSVIFSKYKNYYEFLVKNKFVNNELTVNEFKNLTFLSRQITPGLKKVDIDVLKEVIKQDIYYDKLIEKMLSINEDITEKDVKTSLKILDFTFFKKLLVIHMV</sequence>
<dbReference type="Pfam" id="PF26350">
    <property type="entry name" value="DUF8090"/>
    <property type="match status" value="1"/>
</dbReference>
<accession>A0A380GZF6</accession>
<dbReference type="InterPro" id="IPR027417">
    <property type="entry name" value="P-loop_NTPase"/>
</dbReference>
<dbReference type="InterPro" id="IPR058403">
    <property type="entry name" value="DUF8090"/>
</dbReference>
<dbReference type="Proteomes" id="UP000255425">
    <property type="component" value="Unassembled WGS sequence"/>
</dbReference>
<dbReference type="GO" id="GO:0004386">
    <property type="term" value="F:helicase activity"/>
    <property type="evidence" value="ECO:0007669"/>
    <property type="project" value="UniProtKB-KW"/>
</dbReference>
<protein>
    <submittedName>
        <fullName evidence="2">Helicase</fullName>
    </submittedName>
</protein>
<keyword evidence="2" id="KW-0378">Hydrolase</keyword>
<feature type="domain" description="DUF8090" evidence="1">
    <location>
        <begin position="113"/>
        <end position="235"/>
    </location>
</feature>
<evidence type="ECO:0000313" key="2">
    <source>
        <dbReference type="EMBL" id="SUM68557.1"/>
    </source>
</evidence>
<reference evidence="2 3" key="1">
    <citation type="submission" date="2018-06" db="EMBL/GenBank/DDBJ databases">
        <authorList>
            <consortium name="Pathogen Informatics"/>
            <person name="Doyle S."/>
        </authorList>
    </citation>
    <scope>NUCLEOTIDE SEQUENCE [LARGE SCALE GENOMIC DNA]</scope>
    <source>
        <strain evidence="2 3">NCTC11807</strain>
    </source>
</reference>
<evidence type="ECO:0000259" key="1">
    <source>
        <dbReference type="Pfam" id="PF26350"/>
    </source>
</evidence>